<feature type="transmembrane region" description="Helical" evidence="2">
    <location>
        <begin position="544"/>
        <end position="569"/>
    </location>
</feature>
<dbReference type="AlphaFoldDB" id="W9RDS2"/>
<dbReference type="GO" id="GO:0005886">
    <property type="term" value="C:plasma membrane"/>
    <property type="evidence" value="ECO:0007669"/>
    <property type="project" value="TreeGrafter"/>
</dbReference>
<feature type="region of interest" description="Disordered" evidence="1">
    <location>
        <begin position="683"/>
        <end position="776"/>
    </location>
</feature>
<keyword evidence="2" id="KW-0472">Membrane</keyword>
<accession>W9RDS2</accession>
<sequence>MIYLLLPRRSRMKSTNHKLLMVNRRKVFPIFRSQRSSINPNPKGFAPETPVLDYGPSFIGVKGTAWAKILKPNNHIIHGLGPENITQEARGGSVPATYVLSAEGSSRKFSRRLSKPLIGNNGRIYACSEKDFVAFESNGSIAWIIHSNHTCNADMAPVYGGREKIFVAAENRILKINLLNNGTSEPALEVFLSFQPPDKEGKGEVIGISVSTLSSSIFVNIKGQGLFAYTMHGQLLWSAGPVLNQFGYRQGCRKNETDCHFISVPVIDQCEATIYIPNTEGELYSLSIHSPHFKWIQDFSMFDRVFTVTPGNNGRLYVVVPARALLLALDVLTGNVLWQGSIGPLSSEDSSPVVDSNGQLFPFFCLKQNSDLTHFSATQTGIQGWVSIGSLDGFLYSFSPSGVLKKFSKARASDSVIQVSPVLDCSGYAIYISQTEMEGKISHIIGEYTYVSALKPKSVIFTLFVPATGSIYWSETNLGELSPSLSNTDLQHFVLDERILLAFFAASKTGNKLACRSRRQKVISTCSQSRPKLLRLYTGSERAIFLFLLLETAILIVLAGLVRFCCVFWRKKKLQGQNLGSFLDKRRSLQLKKKSFDRTITDLQSTAGEEAADDEVLEKLGDLVREREGIERKLSSTYSLGRDKTSSRTRSRSRSLLPLYNGKNRSFSFQGSKKERVTIFHTLSDTSSEDSGADDETSSDLDGEELEKAKAKAAIEEAEDSSSDENGGIFERGIRRSPSEPTSSSSGIQMAVVGNENVHGSRSLSLKRRKALSSTS</sequence>
<feature type="compositionally biased region" description="Basic residues" evidence="1">
    <location>
        <begin position="765"/>
        <end position="776"/>
    </location>
</feature>
<dbReference type="InterPro" id="IPR015943">
    <property type="entry name" value="WD40/YVTN_repeat-like_dom_sf"/>
</dbReference>
<keyword evidence="2" id="KW-0812">Transmembrane</keyword>
<organism evidence="3 4">
    <name type="scientific">Morus notabilis</name>
    <dbReference type="NCBI Taxonomy" id="981085"/>
    <lineage>
        <taxon>Eukaryota</taxon>
        <taxon>Viridiplantae</taxon>
        <taxon>Streptophyta</taxon>
        <taxon>Embryophyta</taxon>
        <taxon>Tracheophyta</taxon>
        <taxon>Spermatophyta</taxon>
        <taxon>Magnoliopsida</taxon>
        <taxon>eudicotyledons</taxon>
        <taxon>Gunneridae</taxon>
        <taxon>Pentapetalae</taxon>
        <taxon>rosids</taxon>
        <taxon>fabids</taxon>
        <taxon>Rosales</taxon>
        <taxon>Moraceae</taxon>
        <taxon>Moreae</taxon>
        <taxon>Morus</taxon>
    </lineage>
</organism>
<keyword evidence="2" id="KW-1133">Transmembrane helix</keyword>
<evidence type="ECO:0000256" key="2">
    <source>
        <dbReference type="SAM" id="Phobius"/>
    </source>
</evidence>
<evidence type="ECO:0008006" key="5">
    <source>
        <dbReference type="Google" id="ProtNLM"/>
    </source>
</evidence>
<dbReference type="PANTHER" id="PTHR37253:SF1">
    <property type="entry name" value="PROTEIN GAMETE EXPRESSED 3"/>
    <property type="match status" value="1"/>
</dbReference>
<dbReference type="eggNOG" id="ENOG502QSCU">
    <property type="taxonomic scope" value="Eukaryota"/>
</dbReference>
<reference evidence="4" key="1">
    <citation type="submission" date="2013-01" db="EMBL/GenBank/DDBJ databases">
        <title>Draft Genome Sequence of a Mulberry Tree, Morus notabilis C.K. Schneid.</title>
        <authorList>
            <person name="He N."/>
            <person name="Zhao S."/>
        </authorList>
    </citation>
    <scope>NUCLEOTIDE SEQUENCE</scope>
</reference>
<name>W9RDS2_9ROSA</name>
<feature type="compositionally biased region" description="Basic and acidic residues" evidence="1">
    <location>
        <begin position="706"/>
        <end position="715"/>
    </location>
</feature>
<dbReference type="GO" id="GO:0009793">
    <property type="term" value="P:embryo development ending in seed dormancy"/>
    <property type="evidence" value="ECO:0007669"/>
    <property type="project" value="TreeGrafter"/>
</dbReference>
<dbReference type="InterPro" id="IPR011047">
    <property type="entry name" value="Quinoprotein_ADH-like_sf"/>
</dbReference>
<dbReference type="Proteomes" id="UP000030645">
    <property type="component" value="Unassembled WGS sequence"/>
</dbReference>
<proteinExistence type="predicted"/>
<dbReference type="EMBL" id="KE344618">
    <property type="protein sequence ID" value="EXB72258.1"/>
    <property type="molecule type" value="Genomic_DNA"/>
</dbReference>
<dbReference type="SUPFAM" id="SSF50998">
    <property type="entry name" value="Quinoprotein alcohol dehydrogenase-like"/>
    <property type="match status" value="1"/>
</dbReference>
<protein>
    <recommendedName>
        <fullName evidence="5">Protein GAMETE EXPRESSED 3</fullName>
    </recommendedName>
</protein>
<evidence type="ECO:0000256" key="1">
    <source>
        <dbReference type="SAM" id="MobiDB-lite"/>
    </source>
</evidence>
<keyword evidence="4" id="KW-1185">Reference proteome</keyword>
<dbReference type="STRING" id="981085.W9RDS2"/>
<dbReference type="Gene3D" id="2.130.10.10">
    <property type="entry name" value="YVTN repeat-like/Quinoprotein amine dehydrogenase"/>
    <property type="match status" value="1"/>
</dbReference>
<dbReference type="GO" id="GO:0010183">
    <property type="term" value="P:pollen tube guidance"/>
    <property type="evidence" value="ECO:0007669"/>
    <property type="project" value="TreeGrafter"/>
</dbReference>
<evidence type="ECO:0000313" key="4">
    <source>
        <dbReference type="Proteomes" id="UP000030645"/>
    </source>
</evidence>
<dbReference type="InterPro" id="IPR045301">
    <property type="entry name" value="GEX3-like"/>
</dbReference>
<dbReference type="PANTHER" id="PTHR37253">
    <property type="entry name" value="PROTEIN GAMETE EXPRESSED 3"/>
    <property type="match status" value="1"/>
</dbReference>
<feature type="compositionally biased region" description="Acidic residues" evidence="1">
    <location>
        <begin position="687"/>
        <end position="705"/>
    </location>
</feature>
<gene>
    <name evidence="3" type="ORF">L484_009141</name>
</gene>
<evidence type="ECO:0000313" key="3">
    <source>
        <dbReference type="EMBL" id="EXB72258.1"/>
    </source>
</evidence>